<dbReference type="InterPro" id="IPR029058">
    <property type="entry name" value="AB_hydrolase_fold"/>
</dbReference>
<keyword evidence="2" id="KW-0719">Serine esterase</keyword>
<dbReference type="SUPFAM" id="SSF53474">
    <property type="entry name" value="alpha/beta-Hydrolases"/>
    <property type="match status" value="1"/>
</dbReference>
<keyword evidence="7" id="KW-1185">Reference proteome</keyword>
<evidence type="ECO:0000256" key="2">
    <source>
        <dbReference type="ARBA" id="ARBA00022487"/>
    </source>
</evidence>
<proteinExistence type="inferred from homology"/>
<dbReference type="GO" id="GO:0052689">
    <property type="term" value="F:carboxylic ester hydrolase activity"/>
    <property type="evidence" value="ECO:0007669"/>
    <property type="project" value="UniProtKB-KW"/>
</dbReference>
<evidence type="ECO:0000256" key="3">
    <source>
        <dbReference type="ARBA" id="ARBA00022801"/>
    </source>
</evidence>
<accession>A0AAW1IRH6</accession>
<comment type="caution">
    <text evidence="6">The sequence shown here is derived from an EMBL/GenBank/DDBJ whole genome shotgun (WGS) entry which is preliminary data.</text>
</comment>
<dbReference type="PANTHER" id="PTHR43142:SF1">
    <property type="entry name" value="CARBOXYLIC ESTER HYDROLASE"/>
    <property type="match status" value="1"/>
</dbReference>
<protein>
    <submittedName>
        <fullName evidence="6">Carboxylesterase family</fullName>
    </submittedName>
</protein>
<dbReference type="Proteomes" id="UP001458880">
    <property type="component" value="Unassembled WGS sequence"/>
</dbReference>
<name>A0AAW1IRH6_POPJA</name>
<evidence type="ECO:0000313" key="6">
    <source>
        <dbReference type="EMBL" id="KAK9692536.1"/>
    </source>
</evidence>
<dbReference type="AlphaFoldDB" id="A0AAW1IRH6"/>
<gene>
    <name evidence="6" type="ORF">QE152_g35103</name>
</gene>
<evidence type="ECO:0000259" key="5">
    <source>
        <dbReference type="Pfam" id="PF00135"/>
    </source>
</evidence>
<keyword evidence="4" id="KW-0325">Glycoprotein</keyword>
<dbReference type="InterPro" id="IPR002018">
    <property type="entry name" value="CarbesteraseB"/>
</dbReference>
<evidence type="ECO:0000256" key="1">
    <source>
        <dbReference type="ARBA" id="ARBA00005964"/>
    </source>
</evidence>
<sequence>MKSNMRFLELDNDLVPIRAASMLTVTSAILFLGTVLAYPYPDPDPVSKTTSQHSIHALSITTTLGEVKGTLLTTRLGKTIHAYQGLRYAKAPIKELRFKPPVPAEKWDNIFNATVDGAACPQPNVDHTSEDCLFLNVYTTKIPKANDNPKRPVLVYFHQGEFHSSSGRSLDIGPQYLLDHEIVLVTPNYRLGALGFLSTGDKEATGNYGLKDQVQALKWVKENIAAFGGDPDSVTIAGYCAGAASVGLHLVSPLSKDLFHKAIVMSGSVYGNWPLKSNQLDLAKKQAKLVGCTDETSTGIVKCLREKSADEIANSLAGLKEFGKEPIIHWSPVIEPNLDQSTFLTDSPVELVLKGKMKKVPILVGITADEFGGRAFDLISNETLLNDLDREFEKYAPIAFIYERGTEKSKSISKSLKSFYFDGKTIDKTALPALAQLFSDALVGFNVNRFVEVMSQENDKVFYYNFNYKGRYSSFYLPDSNNTSPYGASHLDDLIYLFHLPKFPLFKETDPEASIVEKMTKMWSNFVIYGMPIKEPCEMLDNVKWDAYKAGTQFYMDIGNKLLLSEKLFDKRYERWRKLYPLNENETPSTG</sequence>
<keyword evidence="3" id="KW-0378">Hydrolase</keyword>
<comment type="similarity">
    <text evidence="1">Belongs to the type-B carboxylesterase/lipase family.</text>
</comment>
<organism evidence="6 7">
    <name type="scientific">Popillia japonica</name>
    <name type="common">Japanese beetle</name>
    <dbReference type="NCBI Taxonomy" id="7064"/>
    <lineage>
        <taxon>Eukaryota</taxon>
        <taxon>Metazoa</taxon>
        <taxon>Ecdysozoa</taxon>
        <taxon>Arthropoda</taxon>
        <taxon>Hexapoda</taxon>
        <taxon>Insecta</taxon>
        <taxon>Pterygota</taxon>
        <taxon>Neoptera</taxon>
        <taxon>Endopterygota</taxon>
        <taxon>Coleoptera</taxon>
        <taxon>Polyphaga</taxon>
        <taxon>Scarabaeiformia</taxon>
        <taxon>Scarabaeidae</taxon>
        <taxon>Rutelinae</taxon>
        <taxon>Popillia</taxon>
    </lineage>
</organism>
<dbReference type="FunFam" id="3.40.50.1820:FF:000155">
    <property type="entry name" value="Carboxylic ester hydrolase"/>
    <property type="match status" value="1"/>
</dbReference>
<evidence type="ECO:0000313" key="7">
    <source>
        <dbReference type="Proteomes" id="UP001458880"/>
    </source>
</evidence>
<reference evidence="6 7" key="1">
    <citation type="journal article" date="2024" name="BMC Genomics">
        <title>De novo assembly and annotation of Popillia japonica's genome with initial clues to its potential as an invasive pest.</title>
        <authorList>
            <person name="Cucini C."/>
            <person name="Boschi S."/>
            <person name="Funari R."/>
            <person name="Cardaioli E."/>
            <person name="Iannotti N."/>
            <person name="Marturano G."/>
            <person name="Paoli F."/>
            <person name="Bruttini M."/>
            <person name="Carapelli A."/>
            <person name="Frati F."/>
            <person name="Nardi F."/>
        </authorList>
    </citation>
    <scope>NUCLEOTIDE SEQUENCE [LARGE SCALE GENOMIC DNA]</scope>
    <source>
        <strain evidence="6">DMR45628</strain>
    </source>
</reference>
<feature type="domain" description="Carboxylesterase type B" evidence="5">
    <location>
        <begin position="59"/>
        <end position="576"/>
    </location>
</feature>
<dbReference type="Gene3D" id="3.40.50.1820">
    <property type="entry name" value="alpha/beta hydrolase"/>
    <property type="match status" value="1"/>
</dbReference>
<dbReference type="Pfam" id="PF00135">
    <property type="entry name" value="COesterase"/>
    <property type="match status" value="1"/>
</dbReference>
<dbReference type="PANTHER" id="PTHR43142">
    <property type="entry name" value="CARBOXYLIC ESTER HYDROLASE"/>
    <property type="match status" value="1"/>
</dbReference>
<evidence type="ECO:0000256" key="4">
    <source>
        <dbReference type="ARBA" id="ARBA00023180"/>
    </source>
</evidence>
<dbReference type="EMBL" id="JASPKY010000578">
    <property type="protein sequence ID" value="KAK9692536.1"/>
    <property type="molecule type" value="Genomic_DNA"/>
</dbReference>